<sequence length="484" mass="55430">MAGIGFQLKNLFKNNSFFWRIKAFAFSSIVIAGPMVLCIVLITLAQYFLTFMRTPFFEKELFQAAVLYSFIFSQLVTGGFTILFSRYLADQFYTGTEENILSSLYGILALSLFLGGTAGIIFYSFSPLDLPFKIVSYFFFIELIMIWVLTIYISALKKYMQVVKGFLTGVIVSAALIWLSYKFLALNNATGIFACLDAGFLVIIILFFRSIQAQFSENNQRYFDFLTYLEKYPSLFLIGLFYTLGIYGHSFIIWGSSIRVLVSGTFVISPIYDTPVFYAYLTIVPAMVMFVVSVETSFYEQYKNFYSMILGSATFNEIKEGQARMFKVLSREFLFMMEFQLFFTICSIALGTRLLPLTHEQVDIYNIVTVGNYFFIMMFILVQILLYFDDRKGALTVLSSYFLSIFLITPFTAGFESYGLSCFLAGFISLGFALKRISHYSKNFGYYTFCSQPIVLKEEKLFMKNVAEKLHSLNGLGGKYETKK</sequence>
<feature type="transmembrane region" description="Helical" evidence="1">
    <location>
        <begin position="104"/>
        <end position="125"/>
    </location>
</feature>
<feature type="transmembrane region" description="Helical" evidence="1">
    <location>
        <begin position="162"/>
        <end position="179"/>
    </location>
</feature>
<dbReference type="EMBL" id="JARMDB010000026">
    <property type="protein sequence ID" value="MED1568639.1"/>
    <property type="molecule type" value="Genomic_DNA"/>
</dbReference>
<comment type="caution">
    <text evidence="2">The sequence shown here is derived from an EMBL/GenBank/DDBJ whole genome shotgun (WGS) entry which is preliminary data.</text>
</comment>
<feature type="transmembrane region" description="Helical" evidence="1">
    <location>
        <begin position="364"/>
        <end position="386"/>
    </location>
</feature>
<protein>
    <submittedName>
        <fullName evidence="2">Exopolysaccharide Pel transporter PelG</fullName>
    </submittedName>
</protein>
<keyword evidence="1" id="KW-0472">Membrane</keyword>
<evidence type="ECO:0000256" key="1">
    <source>
        <dbReference type="SAM" id="Phobius"/>
    </source>
</evidence>
<reference evidence="2 3" key="1">
    <citation type="submission" date="2023-03" db="EMBL/GenBank/DDBJ databases">
        <title>Bacillus Genome Sequencing.</title>
        <authorList>
            <person name="Dunlap C."/>
        </authorList>
    </citation>
    <scope>NUCLEOTIDE SEQUENCE [LARGE SCALE GENOMIC DNA]</scope>
    <source>
        <strain evidence="2 3">B-615</strain>
    </source>
</reference>
<evidence type="ECO:0000313" key="3">
    <source>
        <dbReference type="Proteomes" id="UP001309448"/>
    </source>
</evidence>
<feature type="transmembrane region" description="Helical" evidence="1">
    <location>
        <begin position="191"/>
        <end position="211"/>
    </location>
</feature>
<gene>
    <name evidence="2" type="primary">pelG</name>
    <name evidence="2" type="ORF">P4U88_22680</name>
</gene>
<feature type="transmembrane region" description="Helical" evidence="1">
    <location>
        <begin position="277"/>
        <end position="299"/>
    </location>
</feature>
<feature type="transmembrane region" description="Helical" evidence="1">
    <location>
        <begin position="232"/>
        <end position="257"/>
    </location>
</feature>
<dbReference type="Proteomes" id="UP001309448">
    <property type="component" value="Unassembled WGS sequence"/>
</dbReference>
<dbReference type="InterPro" id="IPR031617">
    <property type="entry name" value="PelG"/>
</dbReference>
<feature type="transmembrane region" description="Helical" evidence="1">
    <location>
        <begin position="393"/>
        <end position="411"/>
    </location>
</feature>
<keyword evidence="1" id="KW-1133">Transmembrane helix</keyword>
<dbReference type="RefSeq" id="WP_327921480.1">
    <property type="nucleotide sequence ID" value="NZ_JARMDB010000026.1"/>
</dbReference>
<name>A0ABU6N1B1_9BACI</name>
<organism evidence="2 3">
    <name type="scientific">Bacillus paramycoides</name>
    <dbReference type="NCBI Taxonomy" id="2026194"/>
    <lineage>
        <taxon>Bacteria</taxon>
        <taxon>Bacillati</taxon>
        <taxon>Bacillota</taxon>
        <taxon>Bacilli</taxon>
        <taxon>Bacillales</taxon>
        <taxon>Bacillaceae</taxon>
        <taxon>Bacillus</taxon>
        <taxon>Bacillus cereus group</taxon>
    </lineage>
</organism>
<accession>A0ABU6N1B1</accession>
<feature type="transmembrane region" description="Helical" evidence="1">
    <location>
        <begin position="21"/>
        <end position="49"/>
    </location>
</feature>
<keyword evidence="1" id="KW-0812">Transmembrane</keyword>
<feature type="transmembrane region" description="Helical" evidence="1">
    <location>
        <begin position="417"/>
        <end position="434"/>
    </location>
</feature>
<evidence type="ECO:0000313" key="2">
    <source>
        <dbReference type="EMBL" id="MED1568639.1"/>
    </source>
</evidence>
<feature type="transmembrane region" description="Helical" evidence="1">
    <location>
        <begin position="137"/>
        <end position="155"/>
    </location>
</feature>
<feature type="transmembrane region" description="Helical" evidence="1">
    <location>
        <begin position="333"/>
        <end position="352"/>
    </location>
</feature>
<dbReference type="Pfam" id="PF16933">
    <property type="entry name" value="PelG"/>
    <property type="match status" value="1"/>
</dbReference>
<proteinExistence type="predicted"/>
<keyword evidence="3" id="KW-1185">Reference proteome</keyword>
<feature type="transmembrane region" description="Helical" evidence="1">
    <location>
        <begin position="61"/>
        <end position="84"/>
    </location>
</feature>